<dbReference type="GO" id="GO:0044550">
    <property type="term" value="P:secondary metabolite biosynthetic process"/>
    <property type="evidence" value="ECO:0007669"/>
    <property type="project" value="TreeGrafter"/>
</dbReference>
<dbReference type="InterPro" id="IPR009081">
    <property type="entry name" value="PP-bd_ACP"/>
</dbReference>
<dbReference type="SUPFAM" id="SSF56801">
    <property type="entry name" value="Acetyl-CoA synthetase-like"/>
    <property type="match status" value="3"/>
</dbReference>
<dbReference type="InterPro" id="IPR000873">
    <property type="entry name" value="AMP-dep_synth/lig_dom"/>
</dbReference>
<keyword evidence="5" id="KW-0808">Transferase</keyword>
<dbReference type="InterPro" id="IPR020845">
    <property type="entry name" value="AMP-binding_CS"/>
</dbReference>
<dbReference type="GO" id="GO:0016740">
    <property type="term" value="F:transferase activity"/>
    <property type="evidence" value="ECO:0007669"/>
    <property type="project" value="UniProtKB-KW"/>
</dbReference>
<evidence type="ECO:0000259" key="6">
    <source>
        <dbReference type="PROSITE" id="PS50075"/>
    </source>
</evidence>
<dbReference type="OrthoDB" id="416786at2759"/>
<dbReference type="Gene3D" id="3.30.559.30">
    <property type="entry name" value="Nonribosomal peptide synthetase, condensation domain"/>
    <property type="match status" value="2"/>
</dbReference>
<feature type="domain" description="Carrier" evidence="6">
    <location>
        <begin position="556"/>
        <end position="632"/>
    </location>
</feature>
<feature type="domain" description="Carrier" evidence="6">
    <location>
        <begin position="1661"/>
        <end position="1736"/>
    </location>
</feature>
<dbReference type="SUPFAM" id="SSF52777">
    <property type="entry name" value="CoA-dependent acyltransferases"/>
    <property type="match status" value="4"/>
</dbReference>
<dbReference type="CDD" id="cd05918">
    <property type="entry name" value="A_NRPS_SidN3_like"/>
    <property type="match status" value="1"/>
</dbReference>
<dbReference type="GO" id="GO:0016874">
    <property type="term" value="F:ligase activity"/>
    <property type="evidence" value="ECO:0007669"/>
    <property type="project" value="UniProtKB-KW"/>
</dbReference>
<dbReference type="PANTHER" id="PTHR45527">
    <property type="entry name" value="NONRIBOSOMAL PEPTIDE SYNTHETASE"/>
    <property type="match status" value="1"/>
</dbReference>
<evidence type="ECO:0000256" key="2">
    <source>
        <dbReference type="ARBA" id="ARBA00022450"/>
    </source>
</evidence>
<dbReference type="RefSeq" id="XP_040681519.1">
    <property type="nucleotide sequence ID" value="XM_040820031.1"/>
</dbReference>
<dbReference type="NCBIfam" id="TIGR01733">
    <property type="entry name" value="AA-adenyl-dom"/>
    <property type="match status" value="2"/>
</dbReference>
<organism evidence="7 8">
    <name type="scientific">Metarhizium album (strain ARSEF 1941)</name>
    <dbReference type="NCBI Taxonomy" id="1081103"/>
    <lineage>
        <taxon>Eukaryota</taxon>
        <taxon>Fungi</taxon>
        <taxon>Dikarya</taxon>
        <taxon>Ascomycota</taxon>
        <taxon>Pezizomycotina</taxon>
        <taxon>Sordariomycetes</taxon>
        <taxon>Hypocreomycetidae</taxon>
        <taxon>Hypocreales</taxon>
        <taxon>Clavicipitaceae</taxon>
        <taxon>Metarhizium</taxon>
    </lineage>
</organism>
<dbReference type="GeneID" id="63735687"/>
<dbReference type="PANTHER" id="PTHR45527:SF16">
    <property type="entry name" value="NONRIBOSOMAL PEPTIDE SYNTHASE ATNA-RELATED"/>
    <property type="match status" value="1"/>
</dbReference>
<dbReference type="GO" id="GO:0043041">
    <property type="term" value="P:amino acid activation for nonribosomal peptide biosynthetic process"/>
    <property type="evidence" value="ECO:0007669"/>
    <property type="project" value="TreeGrafter"/>
</dbReference>
<dbReference type="InterPro" id="IPR023213">
    <property type="entry name" value="CAT-like_dom_sf"/>
</dbReference>
<evidence type="ECO:0000313" key="8">
    <source>
        <dbReference type="Proteomes" id="UP000030816"/>
    </source>
</evidence>
<proteinExistence type="predicted"/>
<dbReference type="HOGENOM" id="CLU_000022_60_2_1"/>
<evidence type="ECO:0000313" key="7">
    <source>
        <dbReference type="EMBL" id="KHO00454.1"/>
    </source>
</evidence>
<dbReference type="PROSITE" id="PS00455">
    <property type="entry name" value="AMP_BINDING"/>
    <property type="match status" value="2"/>
</dbReference>
<dbReference type="Gene3D" id="3.40.50.980">
    <property type="match status" value="2"/>
</dbReference>
<dbReference type="InterPro" id="IPR001242">
    <property type="entry name" value="Condensation_dom"/>
</dbReference>
<keyword evidence="3" id="KW-0597">Phosphoprotein</keyword>
<gene>
    <name evidence="7" type="ORF">MAM_01232</name>
</gene>
<dbReference type="Pfam" id="PF00501">
    <property type="entry name" value="AMP-binding"/>
    <property type="match status" value="3"/>
</dbReference>
<dbReference type="InterPro" id="IPR042099">
    <property type="entry name" value="ANL_N_sf"/>
</dbReference>
<keyword evidence="2" id="KW-0596">Phosphopantetheine</keyword>
<evidence type="ECO:0000256" key="5">
    <source>
        <dbReference type="ARBA" id="ARBA00022679"/>
    </source>
</evidence>
<dbReference type="STRING" id="1081103.A0A0B2X2F7"/>
<reference evidence="7 8" key="1">
    <citation type="journal article" date="2014" name="Proc. Natl. Acad. Sci. U.S.A.">
        <title>Trajectory and genomic determinants of fungal-pathogen speciation and host adaptation.</title>
        <authorList>
            <person name="Hu X."/>
            <person name="Xiao G."/>
            <person name="Zheng P."/>
            <person name="Shang Y."/>
            <person name="Su Y."/>
            <person name="Zhang X."/>
            <person name="Liu X."/>
            <person name="Zhan S."/>
            <person name="St Leger R.J."/>
            <person name="Wang C."/>
        </authorList>
    </citation>
    <scope>NUCLEOTIDE SEQUENCE [LARGE SCALE GENOMIC DNA]</scope>
    <source>
        <strain evidence="7 8">ARSEF 1941</strain>
    </source>
</reference>
<dbReference type="SUPFAM" id="SSF47336">
    <property type="entry name" value="ACP-like"/>
    <property type="match status" value="2"/>
</dbReference>
<comment type="pathway">
    <text evidence="1">Alkaloid biosynthesis; ergot alkaloid biosynthesis.</text>
</comment>
<dbReference type="EMBL" id="AZHE01000002">
    <property type="protein sequence ID" value="KHO00454.1"/>
    <property type="molecule type" value="Genomic_DNA"/>
</dbReference>
<dbReference type="InterPro" id="IPR010071">
    <property type="entry name" value="AA_adenyl_dom"/>
</dbReference>
<dbReference type="Gene3D" id="3.40.50.12780">
    <property type="entry name" value="N-terminal domain of ligase-like"/>
    <property type="match status" value="2"/>
</dbReference>
<dbReference type="Gene3D" id="3.30.300.30">
    <property type="match status" value="2"/>
</dbReference>
<dbReference type="FunFam" id="3.30.300.30:FF:000015">
    <property type="entry name" value="Nonribosomal peptide synthase SidD"/>
    <property type="match status" value="2"/>
</dbReference>
<keyword evidence="8" id="KW-1185">Reference proteome</keyword>
<dbReference type="Pfam" id="PF00550">
    <property type="entry name" value="PP-binding"/>
    <property type="match status" value="2"/>
</dbReference>
<dbReference type="PROSITE" id="PS50075">
    <property type="entry name" value="CARRIER"/>
    <property type="match status" value="2"/>
</dbReference>
<keyword evidence="4" id="KW-0436">Ligase</keyword>
<dbReference type="Gene3D" id="3.30.559.10">
    <property type="entry name" value="Chloramphenicol acetyltransferase-like domain"/>
    <property type="match status" value="2"/>
</dbReference>
<accession>A0A0B2X2F7</accession>
<dbReference type="GO" id="GO:0031177">
    <property type="term" value="F:phosphopantetheine binding"/>
    <property type="evidence" value="ECO:0007669"/>
    <property type="project" value="TreeGrafter"/>
</dbReference>
<dbReference type="Gene3D" id="1.10.1200.10">
    <property type="entry name" value="ACP-like"/>
    <property type="match status" value="2"/>
</dbReference>
<dbReference type="GO" id="GO:0005737">
    <property type="term" value="C:cytoplasm"/>
    <property type="evidence" value="ECO:0007669"/>
    <property type="project" value="TreeGrafter"/>
</dbReference>
<evidence type="ECO:0000256" key="4">
    <source>
        <dbReference type="ARBA" id="ARBA00022598"/>
    </source>
</evidence>
<evidence type="ECO:0000256" key="1">
    <source>
        <dbReference type="ARBA" id="ARBA00005107"/>
    </source>
</evidence>
<comment type="caution">
    <text evidence="7">The sequence shown here is derived from an EMBL/GenBank/DDBJ whole genome shotgun (WGS) entry which is preliminary data.</text>
</comment>
<evidence type="ECO:0000256" key="3">
    <source>
        <dbReference type="ARBA" id="ARBA00022553"/>
    </source>
</evidence>
<protein>
    <submittedName>
        <fullName evidence="7">Amino acid adenylation</fullName>
    </submittedName>
</protein>
<name>A0A0B2X2F7_METAS</name>
<dbReference type="InterPro" id="IPR036736">
    <property type="entry name" value="ACP-like_sf"/>
</dbReference>
<dbReference type="Proteomes" id="UP000030816">
    <property type="component" value="Unassembled WGS sequence"/>
</dbReference>
<dbReference type="CDD" id="cd19545">
    <property type="entry name" value="FUM14_C_NRPS-like"/>
    <property type="match status" value="2"/>
</dbReference>
<dbReference type="InterPro" id="IPR045851">
    <property type="entry name" value="AMP-bd_C_sf"/>
</dbReference>
<sequence>MPVGPVSHHLLLHEILEEQARRTPENVAIEFHPDLTVTYHELNSQANRLARHLEKCKAQNREVVAVCFDKSPLLVVAIIAILKAGMAWVPVPMDAPPARISSILGACDAGFALCSASARRIVQDLTCLIVLDDLLNDPDFLAYPITNLAGHRKPSDLCHILFTSGSTGLPKGVALEHRAVMHCVWAMVQEFGLTAETRTLQFSAATFDAFSLDVFMSIACGGCLVMASPSTMVADMTAFVRNSRVTYAHLTPTILDMIDPLRVPDFQTVSSTGEALSESLANKWRRRVRLFNSYGPTETIVCTIQYLGGNEVDASCIGKAVPGLDVCLLAPGELDEVAAGKVGEICVAGPHLFRGYVSAEKLPEPEMKRRECLRNGVRYYRTGDMARMEACPGGGGHTLRYLGRRDGQVKVHGARTDLGDVEQSILACEAVRNCVVILPRSGPSQGRLCCIVTLRASPTAGTNGGSHKAQFMGDSVELLSPCRDVLSALERGRDVAAARLPTHALPTSWWAVKEFPLTSSGKVDRVRLRSLVERMEKGFYIQHIRDFAGRAQIQTSPSSIVEQQLQSLWADVLGRPLSNIDTTVSFIQLRADSLDVIRFIAKARTRGIEMDIPQVYTAKTIRQLARTQQPPLEHRASAQNLAYRPFSAVPMDRPLGQVMKNAATVCHVGVEEIEDIFRTTPYQAGLMTLDLRSPGSYVCAFSWTLLKGIDIERFRSTWKVLLAHEAVLRSRLMWDESRDDLWQVVVRRREVDWSEEYFEAPMSIGTDLCRGFIKWHDELEGWKFSLKIHHSILDGWSLRLILNRLRSMYFGEEVQSPQSLSFAEFMYHRIDEENCKQSACAAFWSKYLESSTQLDFPPLPSESHEVHATEHQSIQITASLQQTGASFGVTQATLLYAAAALLLAVNADSQDVTFGLILAGRESPLDGVFDMIGPAFAIFPFRTRVNRRMTMKSFLQRIQDDVTNIMPHQHYGLQAIRQCGEGASRACDFRSLVIVQPEDEDLGGQGLWEEVHGQTTGRADSIPLTIEFVPDDAKILVNCHFDPAFLSGQDAGMLLGQLGHVLKSLGSSAFRTDLLVSQVKLEGQDEQSLFSDWVKRHGAPVESCLHELFQDNVERYADSTAVDDQGTRQQITYRELDACSSRLCNHLQLHHQIAPETMIPVVLTKSSLAVITILAVLKAGGAYVAIDPSWPIGRVRHILQETRASVLLLCSPDVSRKYHEGTGTGTTVVMDLSDYSWNKEPLRDGEDGEDGEADGRKHRIVRAASSTNLACVLYTSGSTGLPKGVMLEHGALCTSIAHLKRVFEMKPGTRHLQFSSFVFDLSVADIFVTLFAGGCVCIPTEENRLNRLSSTMREMAIESAILTPSLADLISPEDAGPLHTLMTAGEMMRSSLIRKWSQKIRLLNAYGLVETSIVTSVSEPLSSDASPANIGRNVSAWHWIVRQDSTGALYSVPRGCIGEIAVAGHTLARGYVNNSSLTEKRFVEAPDLAAGLTTPRIYLTGDIGRYTADGNICLVGRNDHMVKVNGIRVEPGESQKQLQQQGGLFASCVVQWLQDEQSNARLAAFVEVGPCSSGHVSGSNVIAVEEFTPAFQESCRRAQLCLQDLLLVQYIPTLFVPIRQMPYTTSGKVDMKLLKDEVQKIPSMVGVFGVNKGVKQPRGEPPVTPSEIALESSFRQIFASEQQYHTNADFFTQGGDSFSAVKLVSAARKHGWEISVEQVYRHPRLKDLAAVASPAQKCIKPLRAFSMVDETDLDYNISLAAEKCGVRKTQVLDLYPCTAMQEALMISSAKSSGGFFNQEVFQLADGTTASTLGTALQSVWARHAILRTRIILDNEYRSFQVIVDEKLEIAVLTKQTVQEYLQQDSALVPGYGDRLCRCAILKCTLGSYLVISHHHVVYDAWSKNLVFADIEQEYFATSVSTETRPTFSSFVQYVTELRKAPQAENYWKQSLKGVSVTALPQIKMATHFQANQKYSMEVPLPIDDRYPLATIAEAAWGLLLCRYTGREDVTFGCVRAGRTAPVENIDSIVGPTIVTIPRRVFAPCGQHVRSYLETIEAAMIDALPWEQFGPQNIRKLSSDAHNACQFSSLLVVQLLPPELEMLTSKILTPQTIGDSIFKDDCLNIECQPRGNQLIISIMYDDRAITREEVGWISYNFSRLLSELVLKPRHILRELDIIGPRGTKQVQMWNSSALMPSPTRVDEIFTLRAREWPSLNAVHASDALLTYIELDNLSSKLAFKLGTLGIERGNTIALLMPKSAVAIVSMLAILKAGAAYVPLAPDSVKCQLELLRGKLDIELILCTPDQASKLLNHPVKAVCCTIENLTLEDNSTFP</sequence>
<dbReference type="Pfam" id="PF00668">
    <property type="entry name" value="Condensation"/>
    <property type="match status" value="2"/>
</dbReference>